<dbReference type="Gene3D" id="2.60.120.200">
    <property type="match status" value="1"/>
</dbReference>
<feature type="region of interest" description="Disordered" evidence="1">
    <location>
        <begin position="298"/>
        <end position="319"/>
    </location>
</feature>
<sequence>MTAVIRYVDLTSGAVPGRIRGAAVQVVWSARVRTAVRGPLVLVLGAALAVGTGLPGAASTRALDPAPAATAGADCGAAPASADAGAASVLAARCDTDVEVLPERTEWSTTYAQPDGTTRLDLSAAAVRTQQDGAWVDVDSTVVPGTDGLRVAAPVTDMTFSDGTDGQPLVRMERDGHELAFDVPFPLPEPSVDGAQITYDEVLPGVDLVVTVNPDATGFSEVLRVESPEAAADPRLREIAFPVAVSDGLDVVEDQGGFAAQDAEGEAVFTSPVPAMWDSADAPAAAFPAFAAPGGRGSDAAGRAVGVQRAPDAEGGDRAVAPLGGEAVASMPVTVADDEVVIVPDAELLADPETVWPVHIDPSISGSINSWTAVRDAYGPNFGFAYDDGVGLCNRATSTTCERTFKSRVLWKFHGLEAIGALDPSEVVSATFSAVGTHSYSCTPAPVTLYWTNLFDPWTPWPGGDLWNPQDTRVVAHKSGCWDHPIRWIEFGATGAAQAVAQYDSSVLALGLAADETTMSAWKRYRYDATLSIQINRTPTLPTSVRTTEPDTGCTATAPYPAIKSTTPVLRAVLGDPDNENLAASFELYHDVTGEHIFVPGFGAPQVPGAEQAVRVPAGKLRHGQPYMWRVRSMDTSGRFSPFAGWCKFVVDLERPAVPGVAPVVPAGPGRAVYLEDGTAGGIGVPGSFVLTNGGSADVVGYQHAFDSSALGPVTPGASVTIPYLPGAAGPRTLRVASVDAAGNASDVRLYRFSVEFADGVARWRLDEAAGPTAAADSSGPPLTVTTSTTRGPGVRAELDEVAGDRALVFDSVQDVAASAGPVISTAGSFSVMAFVRLDPGATSGSATAVSQDGTFTSGFELGVREDGSCPAGLTRCFTFGRPTSDVATASTVVARSSVPVEPGAWYQVVGTQSVGDRTLQVSVCRLGTPDAKAEDTDAVTGTPATFAGTWSAEGPLRLGQARGDKSPVRPWPGSVSDVRLFHGVLAAPQIFTSCLAG</sequence>
<gene>
    <name evidence="2" type="ORF">FHR80_002458</name>
</gene>
<evidence type="ECO:0008006" key="4">
    <source>
        <dbReference type="Google" id="ProtNLM"/>
    </source>
</evidence>
<evidence type="ECO:0000313" key="3">
    <source>
        <dbReference type="Proteomes" id="UP000518206"/>
    </source>
</evidence>
<dbReference type="Proteomes" id="UP000518206">
    <property type="component" value="Unassembled WGS sequence"/>
</dbReference>
<dbReference type="SUPFAM" id="SSF49899">
    <property type="entry name" value="Concanavalin A-like lectins/glucanases"/>
    <property type="match status" value="1"/>
</dbReference>
<comment type="caution">
    <text evidence="2">The sequence shown here is derived from an EMBL/GenBank/DDBJ whole genome shotgun (WGS) entry which is preliminary data.</text>
</comment>
<name>A0A7W4UG31_9CELL</name>
<reference evidence="2 3" key="1">
    <citation type="submission" date="2020-08" db="EMBL/GenBank/DDBJ databases">
        <title>The Agave Microbiome: Exploring the role of microbial communities in plant adaptations to desert environments.</title>
        <authorList>
            <person name="Partida-Martinez L.P."/>
        </authorList>
    </citation>
    <scope>NUCLEOTIDE SEQUENCE [LARGE SCALE GENOMIC DNA]</scope>
    <source>
        <strain evidence="2 3">RAS26</strain>
    </source>
</reference>
<dbReference type="RefSeq" id="WP_183296353.1">
    <property type="nucleotide sequence ID" value="NZ_JACHVX010000003.1"/>
</dbReference>
<evidence type="ECO:0000256" key="1">
    <source>
        <dbReference type="SAM" id="MobiDB-lite"/>
    </source>
</evidence>
<evidence type="ECO:0000313" key="2">
    <source>
        <dbReference type="EMBL" id="MBB2923533.1"/>
    </source>
</evidence>
<organism evidence="2 3">
    <name type="scientific">Cellulomonas cellasea</name>
    <dbReference type="NCBI Taxonomy" id="43670"/>
    <lineage>
        <taxon>Bacteria</taxon>
        <taxon>Bacillati</taxon>
        <taxon>Actinomycetota</taxon>
        <taxon>Actinomycetes</taxon>
        <taxon>Micrococcales</taxon>
        <taxon>Cellulomonadaceae</taxon>
        <taxon>Cellulomonas</taxon>
    </lineage>
</organism>
<proteinExistence type="predicted"/>
<feature type="region of interest" description="Disordered" evidence="1">
    <location>
        <begin position="771"/>
        <end position="792"/>
    </location>
</feature>
<dbReference type="EMBL" id="JACHVX010000003">
    <property type="protein sequence ID" value="MBB2923533.1"/>
    <property type="molecule type" value="Genomic_DNA"/>
</dbReference>
<accession>A0A7W4UG31</accession>
<reference evidence="2 3" key="2">
    <citation type="submission" date="2020-08" db="EMBL/GenBank/DDBJ databases">
        <authorList>
            <person name="Partida-Martinez L."/>
            <person name="Huntemann M."/>
            <person name="Clum A."/>
            <person name="Wang J."/>
            <person name="Palaniappan K."/>
            <person name="Ritter S."/>
            <person name="Chen I.-M."/>
            <person name="Stamatis D."/>
            <person name="Reddy T."/>
            <person name="O'Malley R."/>
            <person name="Daum C."/>
            <person name="Shapiro N."/>
            <person name="Ivanova N."/>
            <person name="Kyrpides N."/>
            <person name="Woyke T."/>
        </authorList>
    </citation>
    <scope>NUCLEOTIDE SEQUENCE [LARGE SCALE GENOMIC DNA]</scope>
    <source>
        <strain evidence="2 3">RAS26</strain>
    </source>
</reference>
<dbReference type="AlphaFoldDB" id="A0A7W4UG31"/>
<protein>
    <recommendedName>
        <fullName evidence="4">LamG-like jellyroll fold domain-containing protein</fullName>
    </recommendedName>
</protein>
<dbReference type="InterPro" id="IPR013320">
    <property type="entry name" value="ConA-like_dom_sf"/>
</dbReference>
<dbReference type="Pfam" id="PF13385">
    <property type="entry name" value="Laminin_G_3"/>
    <property type="match status" value="1"/>
</dbReference>